<proteinExistence type="evidence at transcript level"/>
<name>A0A6F9D9Y4_9ASCI</name>
<evidence type="ECO:0000256" key="1">
    <source>
        <dbReference type="ARBA" id="ARBA00006596"/>
    </source>
</evidence>
<evidence type="ECO:0000259" key="7">
    <source>
        <dbReference type="Pfam" id="PF02906"/>
    </source>
</evidence>
<accession>A0A6F9D9Y4</accession>
<evidence type="ECO:0000313" key="8">
    <source>
        <dbReference type="EMBL" id="CAB3231020.1"/>
    </source>
</evidence>
<dbReference type="PANTHER" id="PTHR11615">
    <property type="entry name" value="NITRATE, FORMATE, IRON DEHYDROGENASE"/>
    <property type="match status" value="1"/>
</dbReference>
<feature type="domain" description="Iron hydrogenase large subunit C-terminal" evidence="7">
    <location>
        <begin position="112"/>
        <end position="417"/>
    </location>
</feature>
<keyword evidence="3" id="KW-0479">Metal-binding</keyword>
<dbReference type="InterPro" id="IPR004108">
    <property type="entry name" value="Fe_hydrogenase_lsu_C"/>
</dbReference>
<reference evidence="8" key="1">
    <citation type="submission" date="2020-04" db="EMBL/GenBank/DDBJ databases">
        <authorList>
            <person name="Neveu A P."/>
        </authorList>
    </citation>
    <scope>NUCLEOTIDE SEQUENCE</scope>
    <source>
        <tissue evidence="8">Whole embryo</tissue>
    </source>
</reference>
<comment type="similarity">
    <text evidence="1">Belongs to the NARF family.</text>
</comment>
<dbReference type="InterPro" id="IPR050340">
    <property type="entry name" value="Cytosolic_Fe-S_CAF"/>
</dbReference>
<gene>
    <name evidence="8" type="primary">Ciao3</name>
</gene>
<dbReference type="Gene3D" id="3.40.50.1780">
    <property type="match status" value="1"/>
</dbReference>
<dbReference type="SUPFAM" id="SSF53920">
    <property type="entry name" value="Fe-only hydrogenase"/>
    <property type="match status" value="1"/>
</dbReference>
<dbReference type="Gene3D" id="3.40.950.10">
    <property type="entry name" value="Fe-only Hydrogenase (Larger Subunit), Chain L, domain 3"/>
    <property type="match status" value="1"/>
</dbReference>
<evidence type="ECO:0000256" key="4">
    <source>
        <dbReference type="ARBA" id="ARBA00023004"/>
    </source>
</evidence>
<keyword evidence="2" id="KW-0004">4Fe-4S</keyword>
<evidence type="ECO:0000256" key="3">
    <source>
        <dbReference type="ARBA" id="ARBA00022723"/>
    </source>
</evidence>
<dbReference type="GO" id="GO:0051539">
    <property type="term" value="F:4 iron, 4 sulfur cluster binding"/>
    <property type="evidence" value="ECO:0007669"/>
    <property type="project" value="UniProtKB-KW"/>
</dbReference>
<evidence type="ECO:0000256" key="5">
    <source>
        <dbReference type="ARBA" id="ARBA00023014"/>
    </source>
</evidence>
<dbReference type="InterPro" id="IPR009016">
    <property type="entry name" value="Fe_hydrogenase"/>
</dbReference>
<keyword evidence="5" id="KW-0411">Iron-sulfur</keyword>
<evidence type="ECO:0000256" key="2">
    <source>
        <dbReference type="ARBA" id="ARBA00022485"/>
    </source>
</evidence>
<dbReference type="Pfam" id="PF02906">
    <property type="entry name" value="Fe_hyd_lg_C"/>
    <property type="match status" value="1"/>
</dbReference>
<organism evidence="8">
    <name type="scientific">Phallusia mammillata</name>
    <dbReference type="NCBI Taxonomy" id="59560"/>
    <lineage>
        <taxon>Eukaryota</taxon>
        <taxon>Metazoa</taxon>
        <taxon>Chordata</taxon>
        <taxon>Tunicata</taxon>
        <taxon>Ascidiacea</taxon>
        <taxon>Phlebobranchia</taxon>
        <taxon>Ascidiidae</taxon>
        <taxon>Phallusia</taxon>
    </lineage>
</organism>
<keyword evidence="4" id="KW-0408">Iron</keyword>
<dbReference type="FunFam" id="3.30.70.20:FF:000042">
    <property type="entry name" value="Cytosolic Fe-S cluster assembly factor NAR1"/>
    <property type="match status" value="1"/>
</dbReference>
<evidence type="ECO:0000256" key="6">
    <source>
        <dbReference type="ARBA" id="ARBA00041553"/>
    </source>
</evidence>
<dbReference type="EMBL" id="LR783958">
    <property type="protein sequence ID" value="CAB3231020.1"/>
    <property type="molecule type" value="mRNA"/>
</dbReference>
<dbReference type="AlphaFoldDB" id="A0A6F9D9Y4"/>
<protein>
    <recommendedName>
        <fullName evidence="6">Nuclear prelamin A recognition factor-like protein</fullName>
    </recommendedName>
</protein>
<dbReference type="GO" id="GO:0046872">
    <property type="term" value="F:metal ion binding"/>
    <property type="evidence" value="ECO:0007669"/>
    <property type="project" value="UniProtKB-KW"/>
</dbReference>
<sequence>MASNFSGVLQLTDLDDFIAPSQECIKPVPVKKTPRKKGLSKIQVAVDGSYMEVDTTSGKSKKLQKAEITLNDCLACSGCITSAETVLVAMQSDEELYKVLNFNKTAAEADKKIVVVSISPQARASLAAKHKQQSTEAAVALTHFFKSLGVSYVLDTTYARELALIQCAEEFIERFRSETENKNLPLLTSACPGWICYAEKTHGDMLIPHISAVKSPQQITGTLVKELVAKHCEVTPDHVYHVTVMPCYDKKLEASRQDFYNDIYSTRDVDLVLTSGEVETMLKKETRTLTELLLAVDATQSNSARPISELQAAFLDNLELLNHSGGGSGGYLDFVFKRAAKQLFGRNVDKVEYKVARNNRDFRDVTLKDEDGKVLLHFAAAYGFRSIQNLVQKMKRSKCPYHYVEVMACPSGCLNGGGQIKAEDGDREKQKEILEEVERIYDEIPATIPGNNEHAMTQLNSLKENSSKLNHTLHTQYHSIEKDDTLSLNVKW</sequence>